<evidence type="ECO:0000313" key="3">
    <source>
        <dbReference type="Proteomes" id="UP000178448"/>
    </source>
</evidence>
<dbReference type="SUPFAM" id="SSF56219">
    <property type="entry name" value="DNase I-like"/>
    <property type="match status" value="1"/>
</dbReference>
<organism evidence="2 3">
    <name type="scientific">Candidatus Gottesmanbacteria bacterium RBG_16_52_11</name>
    <dbReference type="NCBI Taxonomy" id="1798374"/>
    <lineage>
        <taxon>Bacteria</taxon>
        <taxon>Candidatus Gottesmaniibacteriota</taxon>
    </lineage>
</organism>
<dbReference type="Pfam" id="PF03372">
    <property type="entry name" value="Exo_endo_phos"/>
    <property type="match status" value="1"/>
</dbReference>
<feature type="domain" description="Endonuclease/exonuclease/phosphatase" evidence="1">
    <location>
        <begin position="13"/>
        <end position="272"/>
    </location>
</feature>
<dbReference type="GO" id="GO:0003824">
    <property type="term" value="F:catalytic activity"/>
    <property type="evidence" value="ECO:0007669"/>
    <property type="project" value="InterPro"/>
</dbReference>
<dbReference type="AlphaFoldDB" id="A0A1F5YP55"/>
<dbReference type="InterPro" id="IPR036691">
    <property type="entry name" value="Endo/exonu/phosph_ase_sf"/>
</dbReference>
<dbReference type="InterPro" id="IPR005135">
    <property type="entry name" value="Endo/exonuclease/phosphatase"/>
</dbReference>
<gene>
    <name evidence="2" type="ORF">A2Z33_00200</name>
</gene>
<evidence type="ECO:0000313" key="2">
    <source>
        <dbReference type="EMBL" id="OGG01747.1"/>
    </source>
</evidence>
<dbReference type="EMBL" id="MFJD01000010">
    <property type="protein sequence ID" value="OGG01747.1"/>
    <property type="molecule type" value="Genomic_DNA"/>
</dbReference>
<reference evidence="2 3" key="1">
    <citation type="journal article" date="2016" name="Nat. Commun.">
        <title>Thousands of microbial genomes shed light on interconnected biogeochemical processes in an aquifer system.</title>
        <authorList>
            <person name="Anantharaman K."/>
            <person name="Brown C.T."/>
            <person name="Hug L.A."/>
            <person name="Sharon I."/>
            <person name="Castelle C.J."/>
            <person name="Probst A.J."/>
            <person name="Thomas B.C."/>
            <person name="Singh A."/>
            <person name="Wilkins M.J."/>
            <person name="Karaoz U."/>
            <person name="Brodie E.L."/>
            <person name="Williams K.H."/>
            <person name="Hubbard S.S."/>
            <person name="Banfield J.F."/>
        </authorList>
    </citation>
    <scope>NUCLEOTIDE SEQUENCE [LARGE SCALE GENOMIC DNA]</scope>
</reference>
<name>A0A1F5YP55_9BACT</name>
<comment type="caution">
    <text evidence="2">The sequence shown here is derived from an EMBL/GenBank/DDBJ whole genome shotgun (WGS) entry which is preliminary data.</text>
</comment>
<dbReference type="STRING" id="1798374.A2Z33_00200"/>
<dbReference type="Proteomes" id="UP000178448">
    <property type="component" value="Unassembled WGS sequence"/>
</dbReference>
<evidence type="ECO:0000259" key="1">
    <source>
        <dbReference type="Pfam" id="PF03372"/>
    </source>
</evidence>
<sequence length="284" mass="31682">MLYTSPIMRLLEYNIESGGFGSYDRTLTPPPERLDLIKETVSGAQADVVVFVDTYRWGNPEVFADNASLAREFGYRQAYQADLDDERLKAIGRDNGIAVLTREDARFETIRLGNRNAVKASIRTAGSPLDIFAVYLDDLSEDVRLSQIRTLISHTDPAVPTIIAGDFNTLAPVDTKGAKIRYGQILTRIPVSRAGNLFSISEKIRNQKVIPYLESRGFTDTGATKRNPTAPTKKFHRLAFPILRLDYVMTKGTGPVRIAVIRNHITDRASDHYPVLGNVEYPHG</sequence>
<dbReference type="Gene3D" id="3.60.10.10">
    <property type="entry name" value="Endonuclease/exonuclease/phosphatase"/>
    <property type="match status" value="1"/>
</dbReference>
<proteinExistence type="predicted"/>
<protein>
    <recommendedName>
        <fullName evidence="1">Endonuclease/exonuclease/phosphatase domain-containing protein</fullName>
    </recommendedName>
</protein>
<accession>A0A1F5YP55</accession>